<keyword evidence="3" id="KW-1185">Reference proteome</keyword>
<organism evidence="2 3">
    <name type="scientific">Aeromicrobium marinum DSM 15272</name>
    <dbReference type="NCBI Taxonomy" id="585531"/>
    <lineage>
        <taxon>Bacteria</taxon>
        <taxon>Bacillati</taxon>
        <taxon>Actinomycetota</taxon>
        <taxon>Actinomycetes</taxon>
        <taxon>Propionibacteriales</taxon>
        <taxon>Nocardioidaceae</taxon>
        <taxon>Aeromicrobium</taxon>
    </lineage>
</organism>
<accession>E2SFX3</accession>
<keyword evidence="1" id="KW-0812">Transmembrane</keyword>
<feature type="transmembrane region" description="Helical" evidence="1">
    <location>
        <begin position="82"/>
        <end position="101"/>
    </location>
</feature>
<feature type="transmembrane region" description="Helical" evidence="1">
    <location>
        <begin position="113"/>
        <end position="134"/>
    </location>
</feature>
<dbReference type="eggNOG" id="COG2311">
    <property type="taxonomic scope" value="Bacteria"/>
</dbReference>
<evidence type="ECO:0000256" key="1">
    <source>
        <dbReference type="SAM" id="Phobius"/>
    </source>
</evidence>
<comment type="caution">
    <text evidence="2">The sequence shown here is derived from an EMBL/GenBank/DDBJ whole genome shotgun (WGS) entry which is preliminary data.</text>
</comment>
<feature type="transmembrane region" description="Helical" evidence="1">
    <location>
        <begin position="228"/>
        <end position="250"/>
    </location>
</feature>
<feature type="transmembrane region" description="Helical" evidence="1">
    <location>
        <begin position="146"/>
        <end position="165"/>
    </location>
</feature>
<dbReference type="AlphaFoldDB" id="E2SFX3"/>
<dbReference type="EMBL" id="ACLF03000015">
    <property type="protein sequence ID" value="EFQ81920.1"/>
    <property type="molecule type" value="Genomic_DNA"/>
</dbReference>
<protein>
    <submittedName>
        <fullName evidence="2">Uncharacterized protein</fullName>
    </submittedName>
</protein>
<dbReference type="HOGENOM" id="CLU_033238_1_1_11"/>
<proteinExistence type="predicted"/>
<feature type="transmembrane region" description="Helical" evidence="1">
    <location>
        <begin position="185"/>
        <end position="208"/>
    </location>
</feature>
<sequence>MRPRSEPPSRPSDRTAGTAAAAALGPAFVAVATAVGVGLVVAFLGVWAAGGAGGSLLSTARATVQVWLVAHGSGITTGGTDVGLVPLGAVAVAVAVVAWSVRRTVDTPVAEPSALVAATAGAHGVVAALLSAVTDSTGASTSMVRAALVAFCVAGTGAAVGYAAAHGVPDLWWPQDRPELRAVVVGASVAAGAVVVCAAVVVAVLLGVRVERAGDLWALLDPGPGGGLALAVVCLLLVPTLVAWTVAALLGPGFVVGSDTSVDLTGSYLGEVPGLPVLAALPSPGEFPGWVFLLALVPVVAAAGAGWWLVRTGRVDTTTSMPRAVSVAAGSGAVGGLALALLARASGGSAGPGRMAEVGPTVWWPLLVGVPVMAAGAAIGATVAHYRGGRAEPR</sequence>
<dbReference type="RefSeq" id="WP_007078519.1">
    <property type="nucleotide sequence ID" value="NZ_CM001024.1"/>
</dbReference>
<dbReference type="OrthoDB" id="3742900at2"/>
<dbReference type="Pfam" id="PF19877">
    <property type="entry name" value="DUF6350"/>
    <property type="match status" value="1"/>
</dbReference>
<evidence type="ECO:0000313" key="2">
    <source>
        <dbReference type="EMBL" id="EFQ81920.1"/>
    </source>
</evidence>
<dbReference type="InterPro" id="IPR045931">
    <property type="entry name" value="DUF6350"/>
</dbReference>
<dbReference type="Proteomes" id="UP000003111">
    <property type="component" value="Unassembled WGS sequence"/>
</dbReference>
<keyword evidence="1" id="KW-1133">Transmembrane helix</keyword>
<feature type="transmembrane region" description="Helical" evidence="1">
    <location>
        <begin position="21"/>
        <end position="46"/>
    </location>
</feature>
<feature type="transmembrane region" description="Helical" evidence="1">
    <location>
        <begin position="322"/>
        <end position="343"/>
    </location>
</feature>
<dbReference type="STRING" id="585531.HMPREF0063_12932"/>
<reference evidence="2" key="1">
    <citation type="submission" date="2010-08" db="EMBL/GenBank/DDBJ databases">
        <authorList>
            <person name="Muzny D."/>
            <person name="Qin X."/>
            <person name="Buhay C."/>
            <person name="Dugan-Rocha S."/>
            <person name="Ding Y."/>
            <person name="Chen G."/>
            <person name="Hawes A."/>
            <person name="Holder M."/>
            <person name="Jhangiani S."/>
            <person name="Johnson A."/>
            <person name="Khan Z."/>
            <person name="Li Z."/>
            <person name="Liu W."/>
            <person name="Liu X."/>
            <person name="Perez L."/>
            <person name="Shen H."/>
            <person name="Wang Q."/>
            <person name="Watt J."/>
            <person name="Xi L."/>
            <person name="Xin Y."/>
            <person name="Zhou J."/>
            <person name="Deng J."/>
            <person name="Jiang H."/>
            <person name="Liu Y."/>
            <person name="Qu J."/>
            <person name="Song X.-Z."/>
            <person name="Zhang L."/>
            <person name="Villasana D."/>
            <person name="Johnson A."/>
            <person name="Liu J."/>
            <person name="Liyanage D."/>
            <person name="Lorensuhewa L."/>
            <person name="Robinson T."/>
            <person name="Song A."/>
            <person name="Song B.-B."/>
            <person name="Dinh H."/>
            <person name="Thornton R."/>
            <person name="Coyle M."/>
            <person name="Francisco L."/>
            <person name="Jackson L."/>
            <person name="Javaid M."/>
            <person name="Korchina V."/>
            <person name="Kovar C."/>
            <person name="Mata R."/>
            <person name="Mathew T."/>
            <person name="Ngo R."/>
            <person name="Nguyen L."/>
            <person name="Nguyen N."/>
            <person name="Okwuonu G."/>
            <person name="Ongeri F."/>
            <person name="Pham C."/>
            <person name="Simmons D."/>
            <person name="Wilczek-Boney K."/>
            <person name="Hale W."/>
            <person name="Jakkamsetti A."/>
            <person name="Pham P."/>
            <person name="Ruth R."/>
            <person name="San Lucas F."/>
            <person name="Warren J."/>
            <person name="Zhang J."/>
            <person name="Zhao Z."/>
            <person name="Zhou C."/>
            <person name="Zhu D."/>
            <person name="Lee S."/>
            <person name="Bess C."/>
            <person name="Blankenburg K."/>
            <person name="Forbes L."/>
            <person name="Fu Q."/>
            <person name="Gubbala S."/>
            <person name="Hirani K."/>
            <person name="Jayaseelan J.C."/>
            <person name="Lara F."/>
            <person name="Munidasa M."/>
            <person name="Palculict T."/>
            <person name="Patil S."/>
            <person name="Pu L.-L."/>
            <person name="Saada N."/>
            <person name="Tang L."/>
            <person name="Weissenberger G."/>
            <person name="Zhu Y."/>
            <person name="Hemphill L."/>
            <person name="Shang Y."/>
            <person name="Youmans B."/>
            <person name="Ayvaz T."/>
            <person name="Ross M."/>
            <person name="Santibanez J."/>
            <person name="Aqrawi P."/>
            <person name="Gross S."/>
            <person name="Joshi V."/>
            <person name="Fowler G."/>
            <person name="Nazareth L."/>
            <person name="Reid J."/>
            <person name="Worley K."/>
            <person name="Petrosino J."/>
            <person name="Highlander S."/>
            <person name="Gibbs R."/>
        </authorList>
    </citation>
    <scope>NUCLEOTIDE SEQUENCE [LARGE SCALE GENOMIC DNA]</scope>
    <source>
        <strain evidence="2">DSM 15272</strain>
    </source>
</reference>
<keyword evidence="1" id="KW-0472">Membrane</keyword>
<evidence type="ECO:0000313" key="3">
    <source>
        <dbReference type="Proteomes" id="UP000003111"/>
    </source>
</evidence>
<gene>
    <name evidence="2" type="ORF">HMPREF0063_12932</name>
</gene>
<feature type="transmembrane region" description="Helical" evidence="1">
    <location>
        <begin position="290"/>
        <end position="310"/>
    </location>
</feature>
<feature type="transmembrane region" description="Helical" evidence="1">
    <location>
        <begin position="52"/>
        <end position="70"/>
    </location>
</feature>
<name>E2SFX3_9ACTN</name>
<feature type="transmembrane region" description="Helical" evidence="1">
    <location>
        <begin position="363"/>
        <end position="386"/>
    </location>
</feature>